<gene>
    <name evidence="3" type="ORF">CSSPJE1EN1_LOCUS6679</name>
</gene>
<feature type="region of interest" description="Disordered" evidence="2">
    <location>
        <begin position="533"/>
        <end position="570"/>
    </location>
</feature>
<proteinExistence type="predicted"/>
<keyword evidence="1" id="KW-0175">Coiled coil</keyword>
<dbReference type="PANTHER" id="PTHR33427:SF2">
    <property type="entry name" value="TRICHOHYALIN"/>
    <property type="match status" value="1"/>
</dbReference>
<keyword evidence="4" id="KW-1185">Reference proteome</keyword>
<evidence type="ECO:0000256" key="2">
    <source>
        <dbReference type="SAM" id="MobiDB-lite"/>
    </source>
</evidence>
<evidence type="ECO:0000313" key="4">
    <source>
        <dbReference type="Proteomes" id="UP001497444"/>
    </source>
</evidence>
<dbReference type="Proteomes" id="UP001497444">
    <property type="component" value="Chromosome 13"/>
</dbReference>
<feature type="compositionally biased region" description="Basic and acidic residues" evidence="2">
    <location>
        <begin position="558"/>
        <end position="570"/>
    </location>
</feature>
<evidence type="ECO:0000313" key="3">
    <source>
        <dbReference type="EMBL" id="CAK9261201.1"/>
    </source>
</evidence>
<feature type="compositionally biased region" description="Low complexity" evidence="2">
    <location>
        <begin position="766"/>
        <end position="775"/>
    </location>
</feature>
<feature type="region of interest" description="Disordered" evidence="2">
    <location>
        <begin position="766"/>
        <end position="799"/>
    </location>
</feature>
<dbReference type="EMBL" id="OZ020108">
    <property type="protein sequence ID" value="CAK9261201.1"/>
    <property type="molecule type" value="Genomic_DNA"/>
</dbReference>
<organism evidence="3 4">
    <name type="scientific">Sphagnum jensenii</name>
    <dbReference type="NCBI Taxonomy" id="128206"/>
    <lineage>
        <taxon>Eukaryota</taxon>
        <taxon>Viridiplantae</taxon>
        <taxon>Streptophyta</taxon>
        <taxon>Embryophyta</taxon>
        <taxon>Bryophyta</taxon>
        <taxon>Sphagnophytina</taxon>
        <taxon>Sphagnopsida</taxon>
        <taxon>Sphagnales</taxon>
        <taxon>Sphagnaceae</taxon>
        <taxon>Sphagnum</taxon>
    </lineage>
</organism>
<dbReference type="PANTHER" id="PTHR33427">
    <property type="entry name" value="HNH ENDONUCLEASE"/>
    <property type="match status" value="1"/>
</dbReference>
<reference evidence="3" key="1">
    <citation type="submission" date="2024-02" db="EMBL/GenBank/DDBJ databases">
        <authorList>
            <consortium name="ELIXIR-Norway"/>
            <consortium name="Elixir Norway"/>
        </authorList>
    </citation>
    <scope>NUCLEOTIDE SEQUENCE</scope>
</reference>
<protein>
    <submittedName>
        <fullName evidence="3">Uncharacterized protein</fullName>
    </submittedName>
</protein>
<feature type="coiled-coil region" evidence="1">
    <location>
        <begin position="289"/>
        <end position="345"/>
    </location>
</feature>
<accession>A0ABP0W350</accession>
<name>A0ABP0W350_9BRYO</name>
<sequence>MAKLVLTEEERVVDQELGYPRGYAKLCRHALAGMIDGFSMPFSAGPPQRFVPYSLAPVDIAKLKEWDALFPAVAEVDKEAPNSHKYAEELWEQLDHLGNAGFDPAKFRVDKYGNVLYWSADPSSPLSWEVDHWFPHSRGGQTLASNLQIVQWQTRQRKRNRLEFLVPWWDLQHGVSINQFLSAFASKNSEFRRRSFALFFSGGEDENVVRQHVGDYGPWPPQFREKKIYCGLAGAAIVSLSKENYNDDGFFSSHSSPSPANYKLTSLPGQRTLHHLILSLEASTTFLFLSLLTSKLSLLELRLKIMREEGKREKSQEIKQLEETVQTLKEQNEKERVALMELEGVLSKQKQRIEKQRRWAETQSSYRLCLERMIRDTMHQSISYKEQARLNQAACNALMARLDCQKTTCETAEKDLLQRYSQRQALATLASMELSATEENKLLKGNGGEGNESDNSELNEYDKVHEVHRTEVTDEAFSNGRCLTRDCNSGVKTENKSSNGFQGSVSSSIGEEAFDLRLECCEKETTTFVQGERGTAADLQNRGEIDDLQQSSTTTDVEETHHQKSEAVHENEPMTLEDESIYKIGKSNIDKWLHVLLEDAASPRISIDDASLLHPLDSPSSGQPPLSPALSSLSMAALRGSIELDEGRDIFLRKEDAASKSKGRWGGLMRKLSVKHLDELYEEEPPTPQRDNRNNLRNALKSFEDFKMHEDIQDRQEAPALVAHVPEGDGGATPVMLQNIPESVKNWPEGGIRPKGGAEWYKHTNTKTTTEATTVTDDDQLHNSKSTQGESVNAAEAAPPKFVEAGELDGDEECDSITDSTNHQFMDPNDGASKHRLRASLKACTSKWRRAVKKLDSKPLQEGCIPLQV</sequence>
<evidence type="ECO:0000256" key="1">
    <source>
        <dbReference type="SAM" id="Coils"/>
    </source>
</evidence>